<evidence type="ECO:0000256" key="5">
    <source>
        <dbReference type="ARBA" id="ARBA00047935"/>
    </source>
</evidence>
<dbReference type="PANTHER" id="PTHR43347">
    <property type="entry name" value="ACYL-COA SYNTHETASE"/>
    <property type="match status" value="1"/>
</dbReference>
<dbReference type="AlphaFoldDB" id="A0AAW0YRN9"/>
<dbReference type="InterPro" id="IPR042099">
    <property type="entry name" value="ANL_N_sf"/>
</dbReference>
<dbReference type="SUPFAM" id="SSF56801">
    <property type="entry name" value="Acetyl-CoA synthetase-like"/>
    <property type="match status" value="1"/>
</dbReference>
<evidence type="ECO:0000259" key="8">
    <source>
        <dbReference type="Pfam" id="PF16177"/>
    </source>
</evidence>
<dbReference type="Gene3D" id="3.40.50.12780">
    <property type="entry name" value="N-terminal domain of ligase-like"/>
    <property type="match status" value="1"/>
</dbReference>
<dbReference type="Pfam" id="PF16177">
    <property type="entry name" value="ACAS_N"/>
    <property type="match status" value="1"/>
</dbReference>
<comment type="catalytic activity">
    <reaction evidence="5">
        <text>butanoate + ATP + CoA = butanoyl-CoA + AMP + diphosphate</text>
        <dbReference type="Rhea" id="RHEA:46172"/>
        <dbReference type="ChEBI" id="CHEBI:17968"/>
        <dbReference type="ChEBI" id="CHEBI:30616"/>
        <dbReference type="ChEBI" id="CHEBI:33019"/>
        <dbReference type="ChEBI" id="CHEBI:57287"/>
        <dbReference type="ChEBI" id="CHEBI:57371"/>
        <dbReference type="ChEBI" id="CHEBI:456215"/>
    </reaction>
    <physiologicalReaction direction="left-to-right" evidence="5">
        <dbReference type="Rhea" id="RHEA:46173"/>
    </physiologicalReaction>
</comment>
<reference evidence="9 10" key="1">
    <citation type="journal article" date="2024" name="BMC Genomics">
        <title>Genome assembly of redclaw crayfish (Cherax quadricarinatus) provides insights into its immune adaptation and hypoxia tolerance.</title>
        <authorList>
            <person name="Liu Z."/>
            <person name="Zheng J."/>
            <person name="Li H."/>
            <person name="Fang K."/>
            <person name="Wang S."/>
            <person name="He J."/>
            <person name="Zhou D."/>
            <person name="Weng S."/>
            <person name="Chi M."/>
            <person name="Gu Z."/>
            <person name="He J."/>
            <person name="Li F."/>
            <person name="Wang M."/>
        </authorList>
    </citation>
    <scope>NUCLEOTIDE SEQUENCE [LARGE SCALE GENOMIC DNA]</scope>
    <source>
        <strain evidence="9">ZL_2023a</strain>
    </source>
</reference>
<feature type="non-terminal residue" evidence="9">
    <location>
        <position position="1"/>
    </location>
</feature>
<dbReference type="PROSITE" id="PS00455">
    <property type="entry name" value="AMP_BINDING"/>
    <property type="match status" value="1"/>
</dbReference>
<name>A0AAW0YRN9_CHEQU</name>
<dbReference type="InterPro" id="IPR032387">
    <property type="entry name" value="ACAS_N"/>
</dbReference>
<dbReference type="InterPro" id="IPR000873">
    <property type="entry name" value="AMP-dep_synth/lig_dom"/>
</dbReference>
<feature type="domain" description="AMP-binding enzyme C-terminal" evidence="7">
    <location>
        <begin position="627"/>
        <end position="705"/>
    </location>
</feature>
<dbReference type="InterPro" id="IPR025110">
    <property type="entry name" value="AMP-bd_C"/>
</dbReference>
<dbReference type="InterPro" id="IPR020845">
    <property type="entry name" value="AMP-binding_CS"/>
</dbReference>
<dbReference type="Gene3D" id="3.30.300.30">
    <property type="match status" value="1"/>
</dbReference>
<evidence type="ECO:0000313" key="10">
    <source>
        <dbReference type="Proteomes" id="UP001445076"/>
    </source>
</evidence>
<feature type="domain" description="Acetyl-coenzyme A synthetase N-terminal" evidence="8">
    <location>
        <begin position="118"/>
        <end position="172"/>
    </location>
</feature>
<dbReference type="InterPro" id="IPR045851">
    <property type="entry name" value="AMP-bd_C_sf"/>
</dbReference>
<organism evidence="9 10">
    <name type="scientific">Cherax quadricarinatus</name>
    <name type="common">Australian red claw crayfish</name>
    <dbReference type="NCBI Taxonomy" id="27406"/>
    <lineage>
        <taxon>Eukaryota</taxon>
        <taxon>Metazoa</taxon>
        <taxon>Ecdysozoa</taxon>
        <taxon>Arthropoda</taxon>
        <taxon>Crustacea</taxon>
        <taxon>Multicrustacea</taxon>
        <taxon>Malacostraca</taxon>
        <taxon>Eumalacostraca</taxon>
        <taxon>Eucarida</taxon>
        <taxon>Decapoda</taxon>
        <taxon>Pleocyemata</taxon>
        <taxon>Astacidea</taxon>
        <taxon>Parastacoidea</taxon>
        <taxon>Parastacidae</taxon>
        <taxon>Cherax</taxon>
    </lineage>
</organism>
<dbReference type="Proteomes" id="UP001445076">
    <property type="component" value="Unassembled WGS sequence"/>
</dbReference>
<gene>
    <name evidence="9" type="ORF">OTU49_015408</name>
</gene>
<comment type="caution">
    <text evidence="9">The sequence shown here is derived from an EMBL/GenBank/DDBJ whole genome shotgun (WGS) entry which is preliminary data.</text>
</comment>
<dbReference type="GO" id="GO:0005759">
    <property type="term" value="C:mitochondrial matrix"/>
    <property type="evidence" value="ECO:0007669"/>
    <property type="project" value="TreeGrafter"/>
</dbReference>
<evidence type="ECO:0000259" key="6">
    <source>
        <dbReference type="Pfam" id="PF00501"/>
    </source>
</evidence>
<evidence type="ECO:0000259" key="7">
    <source>
        <dbReference type="Pfam" id="PF13193"/>
    </source>
</evidence>
<protein>
    <recommendedName>
        <fullName evidence="3">Acyl-CoA synthetase short-chain family member 3, mitochondrial</fullName>
        <ecNumber evidence="2">6.2.1.1</ecNumber>
    </recommendedName>
    <alternativeName>
        <fullName evidence="4">Acetate--CoA ligase 3</fullName>
    </alternativeName>
</protein>
<comment type="similarity">
    <text evidence="1">Belongs to the ATP-dependent AMP-binding enzyme family.</text>
</comment>
<evidence type="ECO:0000256" key="1">
    <source>
        <dbReference type="ARBA" id="ARBA00006432"/>
    </source>
</evidence>
<accession>A0AAW0YRN9</accession>
<dbReference type="PANTHER" id="PTHR43347:SF3">
    <property type="entry name" value="ACYL-COA SYNTHETASE SHORT-CHAIN FAMILY MEMBER 3, MITOCHONDRIAL"/>
    <property type="match status" value="1"/>
</dbReference>
<evidence type="ECO:0000256" key="2">
    <source>
        <dbReference type="ARBA" id="ARBA00013275"/>
    </source>
</evidence>
<evidence type="ECO:0000313" key="9">
    <source>
        <dbReference type="EMBL" id="KAK8754287.1"/>
    </source>
</evidence>
<evidence type="ECO:0000256" key="4">
    <source>
        <dbReference type="ARBA" id="ARBA00042755"/>
    </source>
</evidence>
<dbReference type="GO" id="GO:0003987">
    <property type="term" value="F:acetate-CoA ligase activity"/>
    <property type="evidence" value="ECO:0007669"/>
    <property type="project" value="UniProtKB-EC"/>
</dbReference>
<dbReference type="Pfam" id="PF00501">
    <property type="entry name" value="AMP-binding"/>
    <property type="match status" value="1"/>
</dbReference>
<dbReference type="Pfam" id="PF13193">
    <property type="entry name" value="AMP-binding_C"/>
    <property type="match status" value="1"/>
</dbReference>
<dbReference type="EMBL" id="JARKIK010000001">
    <property type="protein sequence ID" value="KAK8754287.1"/>
    <property type="molecule type" value="Genomic_DNA"/>
</dbReference>
<dbReference type="EC" id="6.2.1.1" evidence="2"/>
<sequence>HMFTVGPSMFIVVWRTMLVRRVEISRVAKTGVKRCLNSGVWCTAVGLFHHDLWWLPSAAGTTALTRPHVLSSQKYSTFHSSQVLFLPQHALYRPQHALRHPRHLPSRPLHNFRSSDTYEELHWRSIHDRETFWEEVGSRVEWYKPFTRVLDNTQPPFTKWYVGGELNTCHNAVDRHVKSGRGDQLAIIHDSPVTGSVTKTTYSQLHEQVAGLAGALAGLGVGHGDRVIIYMPMVTEAVVAMLATVRLGAIHSLVFGGFAARELATRISHLQPKVVLSASCGIEPSRIVHYKPILDEAIQLASHKPLHCVVLQREGLPEASLTSGQDEDWHNLVASAPRLDPVPVTSDHPCYVLYTSGTTGQPKGIVRPTGGHAAVLPWTMKSIYGMEPGEVWWAASDLGWVVGHSYICYAPLLNGNTTVIYEGKPVGTPDPGQFFRVIEEQGVQGMFTAPTALRAIIRQDAEATHARKYDLSSLKYLFVAGEPLDHETRVWALNTFKVPVLDNWWQTETGYAITAHAVGMNMSLDPPRGATGKPFIGFDLKVVTPEGREAAPGELGRIVCRLPLPPGCMSTLYKAPEHFVDTYFTQFPGCYDTMDAGIRDAQGYMSVMSRDDDVINVAGHRLCTLSLEEAMLEHPLVVDAAVVGVPDSMKGEVPFGFFVVKEGSQATEEAILEEVAAVVRRVVGPVAAFRLGARVRGLPRTRSGKTPRKSIADLARGKAIKISPTVEDPDLYNDVLVALRRHGFALHTPDPVIP</sequence>
<proteinExistence type="inferred from homology"/>
<keyword evidence="10" id="KW-1185">Reference proteome</keyword>
<feature type="domain" description="AMP-dependent synthetase/ligase" evidence="6">
    <location>
        <begin position="182"/>
        <end position="563"/>
    </location>
</feature>
<dbReference type="GO" id="GO:0050218">
    <property type="term" value="F:propionate-CoA ligase activity"/>
    <property type="evidence" value="ECO:0007669"/>
    <property type="project" value="TreeGrafter"/>
</dbReference>
<evidence type="ECO:0000256" key="3">
    <source>
        <dbReference type="ARBA" id="ARBA00040004"/>
    </source>
</evidence>